<dbReference type="OrthoDB" id="6888544at2"/>
<reference evidence="3" key="1">
    <citation type="submission" date="2016-01" db="EMBL/GenBank/DDBJ databases">
        <title>Complete genome sequence of Microbulbifer sp. CCB-MM1, a halophile isolated from Matang Mangrove Forest, Perak.</title>
        <authorList>
            <person name="Moh T.H."/>
            <person name="Dinesh B."/>
            <person name="Lau N.-S."/>
            <person name="Go F."/>
            <person name="Alexander Chong S.-C."/>
        </authorList>
    </citation>
    <scope>NUCLEOTIDE SEQUENCE [LARGE SCALE GENOMIC DNA]</scope>
    <source>
        <strain evidence="3">CCB-MM1</strain>
    </source>
</reference>
<evidence type="ECO:0000256" key="1">
    <source>
        <dbReference type="SAM" id="MobiDB-lite"/>
    </source>
</evidence>
<proteinExistence type="predicted"/>
<dbReference type="Proteomes" id="UP000095672">
    <property type="component" value="Chromosome"/>
</dbReference>
<dbReference type="RefSeq" id="WP_069947039.1">
    <property type="nucleotide sequence ID" value="NZ_CP014143.1"/>
</dbReference>
<dbReference type="EMBL" id="CP014143">
    <property type="protein sequence ID" value="AOS96962.1"/>
    <property type="molecule type" value="Genomic_DNA"/>
</dbReference>
<accession>A0A1C9W741</accession>
<gene>
    <name evidence="2" type="ORF">AUP74_01526</name>
</gene>
<organism evidence="2 3">
    <name type="scientific">Microbulbifer aggregans</name>
    <dbReference type="NCBI Taxonomy" id="1769779"/>
    <lineage>
        <taxon>Bacteria</taxon>
        <taxon>Pseudomonadati</taxon>
        <taxon>Pseudomonadota</taxon>
        <taxon>Gammaproteobacteria</taxon>
        <taxon>Cellvibrionales</taxon>
        <taxon>Microbulbiferaceae</taxon>
        <taxon>Microbulbifer</taxon>
    </lineage>
</organism>
<protein>
    <submittedName>
        <fullName evidence="2">Uncharacterized protein</fullName>
    </submittedName>
</protein>
<feature type="region of interest" description="Disordered" evidence="1">
    <location>
        <begin position="93"/>
        <end position="114"/>
    </location>
</feature>
<evidence type="ECO:0000313" key="3">
    <source>
        <dbReference type="Proteomes" id="UP000095672"/>
    </source>
</evidence>
<dbReference type="KEGG" id="micc:AUP74_01526"/>
<dbReference type="AlphaFoldDB" id="A0A1C9W741"/>
<dbReference type="PATRIC" id="fig|1769779.3.peg.1523"/>
<keyword evidence="3" id="KW-1185">Reference proteome</keyword>
<name>A0A1C9W741_9GAMM</name>
<evidence type="ECO:0000313" key="2">
    <source>
        <dbReference type="EMBL" id="AOS96962.1"/>
    </source>
</evidence>
<sequence length="114" mass="13217">METDRAHFLSEVEARLLRLFSASKSGYRLSPQERHRLEGFMQAGVFLNLTDNAALEGLMEQCHQAVFNKSIAERRAENPLNASYERIDYSPYEQPAYIRHQGRRSRKRESEEAG</sequence>